<dbReference type="eggNOG" id="arCOG03927">
    <property type="taxonomic scope" value="Archaea"/>
</dbReference>
<sequence>MTSALPESVAGTWHRAGTRTGESKVLLVSITAETTVYEPAETASALAALGSSDIPVRSLFTVDMRFSPSLSSVGVSPTSVLSKAAPKARSQFVDLVEDDGLTVEDTRETLSFERPDGTEGRWYVLDASYPLSPALETDRESLAAEANVAIWPTDDAYGMAGGTLPLEAPDSLDALEVDPERDRETIASLIRSVDPDKSSE</sequence>
<evidence type="ECO:0000313" key="2">
    <source>
        <dbReference type="Proteomes" id="UP000011688"/>
    </source>
</evidence>
<evidence type="ECO:0000313" key="1">
    <source>
        <dbReference type="EMBL" id="ELY57131.1"/>
    </source>
</evidence>
<dbReference type="EMBL" id="AOIB01000025">
    <property type="protein sequence ID" value="ELY57131.1"/>
    <property type="molecule type" value="Genomic_DNA"/>
</dbReference>
<dbReference type="OrthoDB" id="169585at2157"/>
<organism evidence="1 2">
    <name type="scientific">Natronococcus amylolyticus DSM 10524</name>
    <dbReference type="NCBI Taxonomy" id="1227497"/>
    <lineage>
        <taxon>Archaea</taxon>
        <taxon>Methanobacteriati</taxon>
        <taxon>Methanobacteriota</taxon>
        <taxon>Stenosarchaea group</taxon>
        <taxon>Halobacteria</taxon>
        <taxon>Halobacteriales</taxon>
        <taxon>Natrialbaceae</taxon>
        <taxon>Natronococcus</taxon>
    </lineage>
</organism>
<gene>
    <name evidence="1" type="ORF">C491_11538</name>
</gene>
<dbReference type="InterPro" id="IPR045396">
    <property type="entry name" value="DUF6517"/>
</dbReference>
<dbReference type="Pfam" id="PF20127">
    <property type="entry name" value="DUF6517"/>
    <property type="match status" value="1"/>
</dbReference>
<reference evidence="1 2" key="1">
    <citation type="journal article" date="2014" name="PLoS Genet.">
        <title>Phylogenetically driven sequencing of extremely halophilic archaea reveals strategies for static and dynamic osmo-response.</title>
        <authorList>
            <person name="Becker E.A."/>
            <person name="Seitzer P.M."/>
            <person name="Tritt A."/>
            <person name="Larsen D."/>
            <person name="Krusor M."/>
            <person name="Yao A.I."/>
            <person name="Wu D."/>
            <person name="Madern D."/>
            <person name="Eisen J.A."/>
            <person name="Darling A.E."/>
            <person name="Facciotti M.T."/>
        </authorList>
    </citation>
    <scope>NUCLEOTIDE SEQUENCE [LARGE SCALE GENOMIC DNA]</scope>
    <source>
        <strain evidence="1 2">DSM 10524</strain>
    </source>
</reference>
<name>L9X6R5_9EURY</name>
<accession>L9X6R5</accession>
<dbReference type="Proteomes" id="UP000011688">
    <property type="component" value="Unassembled WGS sequence"/>
</dbReference>
<protein>
    <submittedName>
        <fullName evidence="1">Uncharacterized protein</fullName>
    </submittedName>
</protein>
<proteinExistence type="predicted"/>
<keyword evidence="2" id="KW-1185">Reference proteome</keyword>
<dbReference type="AlphaFoldDB" id="L9X6R5"/>
<dbReference type="RefSeq" id="WP_005556314.1">
    <property type="nucleotide sequence ID" value="NZ_AOIB01000025.1"/>
</dbReference>
<comment type="caution">
    <text evidence="1">The sequence shown here is derived from an EMBL/GenBank/DDBJ whole genome shotgun (WGS) entry which is preliminary data.</text>
</comment>
<dbReference type="STRING" id="1227497.C491_11538"/>